<evidence type="ECO:0000259" key="3">
    <source>
        <dbReference type="Pfam" id="PF14417"/>
    </source>
</evidence>
<feature type="domain" description="Histidine kinase/HSP90-like ATPase" evidence="2">
    <location>
        <begin position="192"/>
        <end position="296"/>
    </location>
</feature>
<dbReference type="Proteomes" id="UP000549616">
    <property type="component" value="Unassembled WGS sequence"/>
</dbReference>
<dbReference type="InterPro" id="IPR025847">
    <property type="entry name" value="MEDS_domain"/>
</dbReference>
<dbReference type="InterPro" id="IPR050267">
    <property type="entry name" value="Anti-sigma-factor_SerPK"/>
</dbReference>
<keyword evidence="5" id="KW-1185">Reference proteome</keyword>
<comment type="caution">
    <text evidence="4">The sequence shown here is derived from an EMBL/GenBank/DDBJ whole genome shotgun (WGS) entry which is preliminary data.</text>
</comment>
<dbReference type="Pfam" id="PF13581">
    <property type="entry name" value="HATPase_c_2"/>
    <property type="match status" value="1"/>
</dbReference>
<organism evidence="4 5">
    <name type="scientific">Amycolatopsis endophytica</name>
    <dbReference type="NCBI Taxonomy" id="860233"/>
    <lineage>
        <taxon>Bacteria</taxon>
        <taxon>Bacillati</taxon>
        <taxon>Actinomycetota</taxon>
        <taxon>Actinomycetes</taxon>
        <taxon>Pseudonocardiales</taxon>
        <taxon>Pseudonocardiaceae</taxon>
        <taxon>Amycolatopsis</taxon>
    </lineage>
</organism>
<dbReference type="Gene3D" id="3.30.565.10">
    <property type="entry name" value="Histidine kinase-like ATPase, C-terminal domain"/>
    <property type="match status" value="1"/>
</dbReference>
<evidence type="ECO:0000313" key="4">
    <source>
        <dbReference type="EMBL" id="NYI90459.1"/>
    </source>
</evidence>
<keyword evidence="1" id="KW-0418">Kinase</keyword>
<dbReference type="InterPro" id="IPR047718">
    <property type="entry name" value="RsbA-like_anti_sig"/>
</dbReference>
<dbReference type="GO" id="GO:0004674">
    <property type="term" value="F:protein serine/threonine kinase activity"/>
    <property type="evidence" value="ECO:0007669"/>
    <property type="project" value="UniProtKB-KW"/>
</dbReference>
<dbReference type="EMBL" id="JACCFK010000001">
    <property type="protein sequence ID" value="NYI90459.1"/>
    <property type="molecule type" value="Genomic_DNA"/>
</dbReference>
<evidence type="ECO:0000256" key="1">
    <source>
        <dbReference type="ARBA" id="ARBA00022527"/>
    </source>
</evidence>
<dbReference type="InterPro" id="IPR036890">
    <property type="entry name" value="HATPase_C_sf"/>
</dbReference>
<dbReference type="PANTHER" id="PTHR35526">
    <property type="entry name" value="ANTI-SIGMA-F FACTOR RSBW-RELATED"/>
    <property type="match status" value="1"/>
</dbReference>
<gene>
    <name evidence="4" type="ORF">HNR02_003782</name>
</gene>
<name>A0A853B5V8_9PSEU</name>
<protein>
    <submittedName>
        <fullName evidence="4">Anti-sigma regulatory factor (Ser/Thr protein kinase)</fullName>
    </submittedName>
</protein>
<dbReference type="InterPro" id="IPR003594">
    <property type="entry name" value="HATPase_dom"/>
</dbReference>
<dbReference type="Pfam" id="PF14417">
    <property type="entry name" value="MEDS"/>
    <property type="match status" value="1"/>
</dbReference>
<dbReference type="PANTHER" id="PTHR35526:SF3">
    <property type="entry name" value="ANTI-SIGMA-F FACTOR RSBW"/>
    <property type="match status" value="1"/>
</dbReference>
<evidence type="ECO:0000259" key="2">
    <source>
        <dbReference type="Pfam" id="PF13581"/>
    </source>
</evidence>
<reference evidence="4 5" key="1">
    <citation type="submission" date="2020-07" db="EMBL/GenBank/DDBJ databases">
        <title>Sequencing the genomes of 1000 actinobacteria strains.</title>
        <authorList>
            <person name="Klenk H.-P."/>
        </authorList>
    </citation>
    <scope>NUCLEOTIDE SEQUENCE [LARGE SCALE GENOMIC DNA]</scope>
    <source>
        <strain evidence="4 5">DSM 104006</strain>
    </source>
</reference>
<dbReference type="AlphaFoldDB" id="A0A853B5V8"/>
<sequence length="308" mass="34077">MTAATGDFVHPAFFYRSDAEYLEALIPFVTDGLARDEPVAVAVPGDRLRVLRPAVDADRVVWLDMNEVGRNPGRIIPSVLRRFADAHPGRHVRIVGEPIWAGRSATEYPACAQHEALINRAFTGRGVTIVCPYDAATLEPDVVEDARATHPEVWEADRRYASDRYAPDSVLARYNRPLAEVPAFTELAVTAERDVRRARHWAAEQAARFGLDEERVPDLELIVTELATNSLRHATGSCRIALWHDHEHLFCAVHDGGHVTDPLAGRYPADPRARGGRGLLLVHQLADLVRTHTVAGSTTQYALLRLAS</sequence>
<accession>A0A853B5V8</accession>
<keyword evidence="1" id="KW-0723">Serine/threonine-protein kinase</keyword>
<dbReference type="RefSeq" id="WP_179774475.1">
    <property type="nucleotide sequence ID" value="NZ_JACCFK010000001.1"/>
</dbReference>
<proteinExistence type="predicted"/>
<feature type="domain" description="MEDS" evidence="3">
    <location>
        <begin position="10"/>
        <end position="151"/>
    </location>
</feature>
<evidence type="ECO:0000313" key="5">
    <source>
        <dbReference type="Proteomes" id="UP000549616"/>
    </source>
</evidence>
<dbReference type="CDD" id="cd16936">
    <property type="entry name" value="HATPase_RsbW-like"/>
    <property type="match status" value="1"/>
</dbReference>
<keyword evidence="1" id="KW-0808">Transferase</keyword>
<dbReference type="NCBIfam" id="NF041045">
    <property type="entry name" value="RsbA_anti_sig"/>
    <property type="match status" value="1"/>
</dbReference>
<dbReference type="SUPFAM" id="SSF55874">
    <property type="entry name" value="ATPase domain of HSP90 chaperone/DNA topoisomerase II/histidine kinase"/>
    <property type="match status" value="1"/>
</dbReference>